<feature type="transmembrane region" description="Helical" evidence="6">
    <location>
        <begin position="331"/>
        <end position="357"/>
    </location>
</feature>
<feature type="transmembrane region" description="Helical" evidence="6">
    <location>
        <begin position="12"/>
        <end position="30"/>
    </location>
</feature>
<feature type="transmembrane region" description="Helical" evidence="6">
    <location>
        <begin position="421"/>
        <end position="441"/>
    </location>
</feature>
<protein>
    <submittedName>
        <fullName evidence="7">Stage V sporulation protein B</fullName>
    </submittedName>
</protein>
<organism evidence="7">
    <name type="scientific">bioreactor metagenome</name>
    <dbReference type="NCBI Taxonomy" id="1076179"/>
    <lineage>
        <taxon>unclassified sequences</taxon>
        <taxon>metagenomes</taxon>
        <taxon>ecological metagenomes</taxon>
    </lineage>
</organism>
<feature type="transmembrane region" description="Helical" evidence="6">
    <location>
        <begin position="363"/>
        <end position="384"/>
    </location>
</feature>
<feature type="transmembrane region" description="Helical" evidence="6">
    <location>
        <begin position="453"/>
        <end position="472"/>
    </location>
</feature>
<evidence type="ECO:0000256" key="5">
    <source>
        <dbReference type="ARBA" id="ARBA00023136"/>
    </source>
</evidence>
<comment type="caution">
    <text evidence="7">The sequence shown here is derived from an EMBL/GenBank/DDBJ whole genome shotgun (WGS) entry which is preliminary data.</text>
</comment>
<dbReference type="PIRSF" id="PIRSF038958">
    <property type="entry name" value="PG_synth_SpoVB"/>
    <property type="match status" value="1"/>
</dbReference>
<name>A0A644W3Q2_9ZZZZ</name>
<dbReference type="AlphaFoldDB" id="A0A644W3Q2"/>
<keyword evidence="4 6" id="KW-1133">Transmembrane helix</keyword>
<feature type="transmembrane region" description="Helical" evidence="6">
    <location>
        <begin position="42"/>
        <end position="68"/>
    </location>
</feature>
<feature type="transmembrane region" description="Helical" evidence="6">
    <location>
        <begin position="282"/>
        <end position="310"/>
    </location>
</feature>
<feature type="transmembrane region" description="Helical" evidence="6">
    <location>
        <begin position="391"/>
        <end position="409"/>
    </location>
</feature>
<sequence length="534" mass="57017">MTQSQFLRGTLILTGAGMIVKAIGSLNWIILSRVMGGEGIGLYQLAFPIYLLALSVSSAGIPVAISIMTAEKAARGDYPGAKRVFKLSLVLLTITGLILSLALLFGAEWLIDQRFIRDPRVYYSLIALSPAIFFVTILSSFRGYLQGWQIMTPTAVSQIVEQLFRVGAMLFFASLLLPKGLEYAAGGASLGAGFGALAALVVLVYYYWRLKRNLETKASAISYCGEQESSYAVIRRIIKLALPVSLSSLMLPVVANLDLFIVPVRLEKAGYTVEQATELFGYLTGMAVPLVNLFTILTAALATSLVPAVSEAYALGDRTKTYQRTAAAMRLSNLVTLPGVAILLLLAEPIATLIYHAPRAGESISVLAIGVFFLGIHQVTTGILQGMGRTTIPVANMAIAAIVKVMLNWTLTAIPELGIQGAAWATVVDIGIAAGLNMYFVRKYTGFTVDAMNLAKGVIASGIMGVSIYAMYQAAYGVMQNSGYAAIVAGLSGSFVYVVVLLLIGGLNARDVQRIPRIGGKLADQMRKAGLVKE</sequence>
<evidence type="ECO:0000256" key="3">
    <source>
        <dbReference type="ARBA" id="ARBA00022692"/>
    </source>
</evidence>
<evidence type="ECO:0000256" key="4">
    <source>
        <dbReference type="ARBA" id="ARBA00022989"/>
    </source>
</evidence>
<feature type="transmembrane region" description="Helical" evidence="6">
    <location>
        <begin position="240"/>
        <end position="262"/>
    </location>
</feature>
<feature type="transmembrane region" description="Helical" evidence="6">
    <location>
        <begin position="187"/>
        <end position="208"/>
    </location>
</feature>
<dbReference type="InterPro" id="IPR002797">
    <property type="entry name" value="Polysacc_synth"/>
</dbReference>
<reference evidence="7" key="1">
    <citation type="submission" date="2019-08" db="EMBL/GenBank/DDBJ databases">
        <authorList>
            <person name="Kucharzyk K."/>
            <person name="Murdoch R.W."/>
            <person name="Higgins S."/>
            <person name="Loffler F."/>
        </authorList>
    </citation>
    <scope>NUCLEOTIDE SEQUENCE</scope>
</reference>
<dbReference type="PANTHER" id="PTHR30250:SF21">
    <property type="entry name" value="LIPID II FLIPPASE MURJ"/>
    <property type="match status" value="1"/>
</dbReference>
<comment type="subcellular location">
    <subcellularLocation>
        <location evidence="1">Cell membrane</location>
        <topology evidence="1">Multi-pass membrane protein</topology>
    </subcellularLocation>
</comment>
<feature type="transmembrane region" description="Helical" evidence="6">
    <location>
        <begin position="162"/>
        <end position="181"/>
    </location>
</feature>
<dbReference type="PANTHER" id="PTHR30250">
    <property type="entry name" value="PST FAMILY PREDICTED COLANIC ACID TRANSPORTER"/>
    <property type="match status" value="1"/>
</dbReference>
<gene>
    <name evidence="7" type="primary">spoVB_3</name>
    <name evidence="7" type="ORF">SDC9_43522</name>
</gene>
<dbReference type="Pfam" id="PF01943">
    <property type="entry name" value="Polysacc_synt"/>
    <property type="match status" value="1"/>
</dbReference>
<evidence type="ECO:0000256" key="6">
    <source>
        <dbReference type="SAM" id="Phobius"/>
    </source>
</evidence>
<keyword evidence="5 6" id="KW-0472">Membrane</keyword>
<evidence type="ECO:0000256" key="2">
    <source>
        <dbReference type="ARBA" id="ARBA00022475"/>
    </source>
</evidence>
<dbReference type="CDD" id="cd13124">
    <property type="entry name" value="MATE_SpoVB_like"/>
    <property type="match status" value="1"/>
</dbReference>
<dbReference type="InterPro" id="IPR024923">
    <property type="entry name" value="PG_synth_SpoVB"/>
</dbReference>
<dbReference type="GO" id="GO:0005886">
    <property type="term" value="C:plasma membrane"/>
    <property type="evidence" value="ECO:0007669"/>
    <property type="project" value="UniProtKB-SubCell"/>
</dbReference>
<accession>A0A644W3Q2</accession>
<feature type="transmembrane region" description="Helical" evidence="6">
    <location>
        <begin position="89"/>
        <end position="109"/>
    </location>
</feature>
<keyword evidence="2" id="KW-1003">Cell membrane</keyword>
<evidence type="ECO:0000313" key="7">
    <source>
        <dbReference type="EMBL" id="MPL97332.1"/>
    </source>
</evidence>
<dbReference type="InterPro" id="IPR050833">
    <property type="entry name" value="Poly_Biosynth_Transport"/>
</dbReference>
<proteinExistence type="predicted"/>
<dbReference type="EMBL" id="VSSQ01000550">
    <property type="protein sequence ID" value="MPL97332.1"/>
    <property type="molecule type" value="Genomic_DNA"/>
</dbReference>
<feature type="transmembrane region" description="Helical" evidence="6">
    <location>
        <begin position="484"/>
        <end position="507"/>
    </location>
</feature>
<keyword evidence="3 6" id="KW-0812">Transmembrane</keyword>
<feature type="transmembrane region" description="Helical" evidence="6">
    <location>
        <begin position="121"/>
        <end position="141"/>
    </location>
</feature>
<evidence type="ECO:0000256" key="1">
    <source>
        <dbReference type="ARBA" id="ARBA00004651"/>
    </source>
</evidence>